<organism evidence="2 3">
    <name type="scientific">Ureibacillus aquaedulcis</name>
    <dbReference type="NCBI Taxonomy" id="3058421"/>
    <lineage>
        <taxon>Bacteria</taxon>
        <taxon>Bacillati</taxon>
        <taxon>Bacillota</taxon>
        <taxon>Bacilli</taxon>
        <taxon>Bacillales</taxon>
        <taxon>Caryophanaceae</taxon>
        <taxon>Ureibacillus</taxon>
    </lineage>
</organism>
<protein>
    <submittedName>
        <fullName evidence="2">Chemotaxis protein CheW</fullName>
    </submittedName>
</protein>
<accession>A0ABT8GQ95</accession>
<keyword evidence="3" id="KW-1185">Reference proteome</keyword>
<dbReference type="InterPro" id="IPR002545">
    <property type="entry name" value="CheW-lke_dom"/>
</dbReference>
<reference evidence="2" key="1">
    <citation type="submission" date="2023-07" db="EMBL/GenBank/DDBJ databases">
        <title>Ureibacillus sp. isolated from freshwater well.</title>
        <authorList>
            <person name="Kirdat K."/>
            <person name="Bhatt A."/>
            <person name="Teware R."/>
            <person name="Bhavsar Y."/>
            <person name="Yadav A."/>
        </authorList>
    </citation>
    <scope>NUCLEOTIDE SEQUENCE</scope>
    <source>
        <strain evidence="2">BA0131</strain>
    </source>
</reference>
<dbReference type="SUPFAM" id="SSF50341">
    <property type="entry name" value="CheW-like"/>
    <property type="match status" value="1"/>
</dbReference>
<dbReference type="PANTHER" id="PTHR22617">
    <property type="entry name" value="CHEMOTAXIS SENSOR HISTIDINE KINASE-RELATED"/>
    <property type="match status" value="1"/>
</dbReference>
<dbReference type="Gene3D" id="2.30.30.40">
    <property type="entry name" value="SH3 Domains"/>
    <property type="match status" value="1"/>
</dbReference>
<evidence type="ECO:0000313" key="2">
    <source>
        <dbReference type="EMBL" id="MDN4493409.1"/>
    </source>
</evidence>
<dbReference type="Proteomes" id="UP001172743">
    <property type="component" value="Unassembled WGS sequence"/>
</dbReference>
<comment type="caution">
    <text evidence="2">The sequence shown here is derived from an EMBL/GenBank/DDBJ whole genome shotgun (WGS) entry which is preliminary data.</text>
</comment>
<evidence type="ECO:0000259" key="1">
    <source>
        <dbReference type="PROSITE" id="PS50851"/>
    </source>
</evidence>
<dbReference type="Gene3D" id="2.40.50.180">
    <property type="entry name" value="CheA-289, Domain 4"/>
    <property type="match status" value="1"/>
</dbReference>
<gene>
    <name evidence="2" type="ORF">QYB95_07665</name>
</gene>
<dbReference type="Pfam" id="PF01584">
    <property type="entry name" value="CheW"/>
    <property type="match status" value="1"/>
</dbReference>
<dbReference type="PANTHER" id="PTHR22617:SF23">
    <property type="entry name" value="CHEMOTAXIS PROTEIN CHEW"/>
    <property type="match status" value="1"/>
</dbReference>
<evidence type="ECO:0000313" key="3">
    <source>
        <dbReference type="Proteomes" id="UP001172743"/>
    </source>
</evidence>
<dbReference type="InterPro" id="IPR036061">
    <property type="entry name" value="CheW-like_dom_sf"/>
</dbReference>
<name>A0ABT8GQ95_9BACL</name>
<dbReference type="SMART" id="SM00260">
    <property type="entry name" value="CheW"/>
    <property type="match status" value="1"/>
</dbReference>
<dbReference type="PROSITE" id="PS50851">
    <property type="entry name" value="CHEW"/>
    <property type="match status" value="1"/>
</dbReference>
<proteinExistence type="predicted"/>
<dbReference type="RefSeq" id="WP_301137718.1">
    <property type="nucleotide sequence ID" value="NZ_JAUHTQ010000004.1"/>
</dbReference>
<feature type="domain" description="CheW-like" evidence="1">
    <location>
        <begin position="3"/>
        <end position="141"/>
    </location>
</feature>
<dbReference type="InterPro" id="IPR039315">
    <property type="entry name" value="CheW"/>
</dbReference>
<dbReference type="EMBL" id="JAUHTQ010000004">
    <property type="protein sequence ID" value="MDN4493409.1"/>
    <property type="molecule type" value="Genomic_DNA"/>
</dbReference>
<sequence length="162" mass="18480">MSFEKVVIFSSGQEEYAVPVEQVVSIEKLSPITPIPHLPKYLLGFARVRGELIPVIDFKRILYNQSSQGDLCRIVVLNTDIVNYGLVVDEAKEIINLTENEIKQVGLVNYSKTRYFTAIANLEERMIACVDPKILVDSLEGIREIIEYLHKLLEDERNQLDS</sequence>